<dbReference type="Gene3D" id="3.40.50.1360">
    <property type="match status" value="1"/>
</dbReference>
<dbReference type="GO" id="GO:0005737">
    <property type="term" value="C:cytoplasm"/>
    <property type="evidence" value="ECO:0007669"/>
    <property type="project" value="TreeGrafter"/>
</dbReference>
<dbReference type="GO" id="GO:0042802">
    <property type="term" value="F:identical protein binding"/>
    <property type="evidence" value="ECO:0007669"/>
    <property type="project" value="TreeGrafter"/>
</dbReference>
<dbReference type="InterPro" id="IPR004547">
    <property type="entry name" value="Glucosamine6P_isomerase"/>
</dbReference>
<dbReference type="SUPFAM" id="SSF100950">
    <property type="entry name" value="NagB/RpiA/CoA transferase-like"/>
    <property type="match status" value="1"/>
</dbReference>
<dbReference type="GO" id="GO:0006046">
    <property type="term" value="P:N-acetylglucosamine catabolic process"/>
    <property type="evidence" value="ECO:0007669"/>
    <property type="project" value="TreeGrafter"/>
</dbReference>
<keyword evidence="1" id="KW-0119">Carbohydrate metabolism</keyword>
<dbReference type="AlphaFoldDB" id="A0A1I0IA65"/>
<dbReference type="CDD" id="cd01399">
    <property type="entry name" value="GlcN6P_deaminase"/>
    <property type="match status" value="1"/>
</dbReference>
<sequence length="245" mass="27662">MELHIYDSSVELGRNAAECIAKKLNEAIAEKGKARMILSTGASQFDMFRYLVDQDVDWKNVEMFHLDEYIGLSESHPASFRKYLRDRFTNIVPVTPHFVNTEGDIGANLKALTRELRKEAIDVGVIGIGENGHIAFNDPPADFDTREAYKVVDLDKKCRMQQVGEGWFSSLEDTPAQAVSMTPYQIMQCRCIVSVVPDGRKAEAIRNTLENEGVSNEIPATLLKEHKEWYLYLDRESAAGFLAVR</sequence>
<dbReference type="PANTHER" id="PTHR11280:SF6">
    <property type="entry name" value="GLUCOSAMINE-6-PHOSPHATE ISOMERASE NAGB"/>
    <property type="match status" value="1"/>
</dbReference>
<dbReference type="PANTHER" id="PTHR11280">
    <property type="entry name" value="GLUCOSAMINE-6-PHOSPHATE ISOMERASE"/>
    <property type="match status" value="1"/>
</dbReference>
<organism evidence="3 4">
    <name type="scientific">Enterocloster lavalensis</name>
    <dbReference type="NCBI Taxonomy" id="460384"/>
    <lineage>
        <taxon>Bacteria</taxon>
        <taxon>Bacillati</taxon>
        <taxon>Bacillota</taxon>
        <taxon>Clostridia</taxon>
        <taxon>Lachnospirales</taxon>
        <taxon>Lachnospiraceae</taxon>
        <taxon>Enterocloster</taxon>
    </lineage>
</organism>
<proteinExistence type="predicted"/>
<dbReference type="STRING" id="460384.SAMN05216313_12024"/>
<dbReference type="InterPro" id="IPR037171">
    <property type="entry name" value="NagB/RpiA_transferase-like"/>
</dbReference>
<evidence type="ECO:0000256" key="1">
    <source>
        <dbReference type="ARBA" id="ARBA00023277"/>
    </source>
</evidence>
<dbReference type="GO" id="GO:0004342">
    <property type="term" value="F:glucosamine-6-phosphate deaminase activity"/>
    <property type="evidence" value="ECO:0007669"/>
    <property type="project" value="InterPro"/>
</dbReference>
<dbReference type="RefSeq" id="WP_092366629.1">
    <property type="nucleotide sequence ID" value="NZ_FOIM01000020.1"/>
</dbReference>
<dbReference type="Pfam" id="PF01182">
    <property type="entry name" value="Glucosamine_iso"/>
    <property type="match status" value="1"/>
</dbReference>
<dbReference type="EMBL" id="FOIM01000020">
    <property type="protein sequence ID" value="SET93306.1"/>
    <property type="molecule type" value="Genomic_DNA"/>
</dbReference>
<dbReference type="GO" id="GO:0019262">
    <property type="term" value="P:N-acetylneuraminate catabolic process"/>
    <property type="evidence" value="ECO:0007669"/>
    <property type="project" value="TreeGrafter"/>
</dbReference>
<dbReference type="Proteomes" id="UP000198508">
    <property type="component" value="Unassembled WGS sequence"/>
</dbReference>
<reference evidence="4" key="1">
    <citation type="submission" date="2016-10" db="EMBL/GenBank/DDBJ databases">
        <authorList>
            <person name="Varghese N."/>
            <person name="Submissions S."/>
        </authorList>
    </citation>
    <scope>NUCLEOTIDE SEQUENCE [LARGE SCALE GENOMIC DNA]</scope>
    <source>
        <strain evidence="4">NLAE-zl-G277</strain>
    </source>
</reference>
<accession>A0A1I0IA65</accession>
<evidence type="ECO:0000313" key="3">
    <source>
        <dbReference type="EMBL" id="SET93306.1"/>
    </source>
</evidence>
<gene>
    <name evidence="3" type="ORF">SAMN05216313_12024</name>
</gene>
<keyword evidence="4" id="KW-1185">Reference proteome</keyword>
<feature type="domain" description="Glucosamine/galactosamine-6-phosphate isomerase" evidence="2">
    <location>
        <begin position="9"/>
        <end position="227"/>
    </location>
</feature>
<protein>
    <submittedName>
        <fullName evidence="3">Glucosamine-6-phosphate deaminase</fullName>
    </submittedName>
</protein>
<name>A0A1I0IA65_9FIRM</name>
<dbReference type="GO" id="GO:0006043">
    <property type="term" value="P:glucosamine catabolic process"/>
    <property type="evidence" value="ECO:0007669"/>
    <property type="project" value="TreeGrafter"/>
</dbReference>
<evidence type="ECO:0000313" key="4">
    <source>
        <dbReference type="Proteomes" id="UP000198508"/>
    </source>
</evidence>
<dbReference type="GeneID" id="93280598"/>
<evidence type="ECO:0000259" key="2">
    <source>
        <dbReference type="Pfam" id="PF01182"/>
    </source>
</evidence>
<dbReference type="InterPro" id="IPR006148">
    <property type="entry name" value="Glc/Gal-6P_isomerase"/>
</dbReference>
<dbReference type="GO" id="GO:0005975">
    <property type="term" value="P:carbohydrate metabolic process"/>
    <property type="evidence" value="ECO:0007669"/>
    <property type="project" value="InterPro"/>
</dbReference>